<evidence type="ECO:0000256" key="1">
    <source>
        <dbReference type="ARBA" id="ARBA00004418"/>
    </source>
</evidence>
<name>A0ABT2YK65_9BURK</name>
<accession>A0ABT2YK65</accession>
<organism evidence="4 5">
    <name type="scientific">Roseateles oligotrophus</name>
    <dbReference type="NCBI Taxonomy" id="1769250"/>
    <lineage>
        <taxon>Bacteria</taxon>
        <taxon>Pseudomonadati</taxon>
        <taxon>Pseudomonadota</taxon>
        <taxon>Betaproteobacteria</taxon>
        <taxon>Burkholderiales</taxon>
        <taxon>Sphaerotilaceae</taxon>
        <taxon>Roseateles</taxon>
    </lineage>
</organism>
<gene>
    <name evidence="4" type="ORF">LNV07_20115</name>
</gene>
<dbReference type="PANTHER" id="PTHR30024">
    <property type="entry name" value="ALIPHATIC SULFONATES-BINDING PROTEIN-RELATED"/>
    <property type="match status" value="1"/>
</dbReference>
<keyword evidence="3" id="KW-0732">Signal</keyword>
<dbReference type="Proteomes" id="UP001209701">
    <property type="component" value="Unassembled WGS sequence"/>
</dbReference>
<comment type="caution">
    <text evidence="4">The sequence shown here is derived from an EMBL/GenBank/DDBJ whole genome shotgun (WGS) entry which is preliminary data.</text>
</comment>
<proteinExistence type="inferred from homology"/>
<dbReference type="PANTHER" id="PTHR30024:SF47">
    <property type="entry name" value="TAURINE-BINDING PERIPLASMIC PROTEIN"/>
    <property type="match status" value="1"/>
</dbReference>
<comment type="subcellular location">
    <subcellularLocation>
        <location evidence="1">Periplasm</location>
    </subcellularLocation>
</comment>
<dbReference type="EMBL" id="JAJIRN010000009">
    <property type="protein sequence ID" value="MCV2370392.1"/>
    <property type="molecule type" value="Genomic_DNA"/>
</dbReference>
<dbReference type="PROSITE" id="PS51257">
    <property type="entry name" value="PROKAR_LIPOPROTEIN"/>
    <property type="match status" value="1"/>
</dbReference>
<comment type="similarity">
    <text evidence="2">Belongs to the bacterial solute-binding protein SsuA/TauA family.</text>
</comment>
<dbReference type="RefSeq" id="WP_263572978.1">
    <property type="nucleotide sequence ID" value="NZ_JAJIRN010000009.1"/>
</dbReference>
<reference evidence="4 5" key="1">
    <citation type="submission" date="2021-11" db="EMBL/GenBank/DDBJ databases">
        <authorList>
            <person name="Liang Q."/>
            <person name="Mou H."/>
            <person name="Liu Z."/>
        </authorList>
    </citation>
    <scope>NUCLEOTIDE SEQUENCE [LARGE SCALE GENOMIC DNA]</scope>
    <source>
        <strain evidence="4 5">CHU3</strain>
    </source>
</reference>
<keyword evidence="5" id="KW-1185">Reference proteome</keyword>
<evidence type="ECO:0000313" key="4">
    <source>
        <dbReference type="EMBL" id="MCV2370392.1"/>
    </source>
</evidence>
<evidence type="ECO:0000256" key="2">
    <source>
        <dbReference type="ARBA" id="ARBA00010742"/>
    </source>
</evidence>
<evidence type="ECO:0000313" key="5">
    <source>
        <dbReference type="Proteomes" id="UP001209701"/>
    </source>
</evidence>
<protein>
    <submittedName>
        <fullName evidence="4">ABC transporter substrate-binding protein</fullName>
    </submittedName>
</protein>
<dbReference type="Gene3D" id="3.40.190.10">
    <property type="entry name" value="Periplasmic binding protein-like II"/>
    <property type="match status" value="1"/>
</dbReference>
<sequence length="328" mass="34481">MHLPPKTSPPSTQRRLLLGGAVAFGLGLCGCSPPLAPLRVGAIAFAGYGFLFLAQDLGLLHSAGIRMHELRSNTDVLRALALGRLEAAALTLDEVLTGLHDGLRLKVVAVLDVSAGADAVMARAGLTRPEMARGQRVAVEGSAAGALMLSAFLESAGLSPDEVRLVTRPLPETAAALRDGTADLAVTAEPWVSQLEAEGATRLFDSRQVPGRIVDVLAVRSELLETRPDAIHSLVKAHFACLERFQRDPGSVVDRLALQLQIEPGAVASAFRGLELPDRKANEALLSPGGDVAQGLRGLAELLHRKGLIASPVDASGLIDTRWVRGTP</sequence>
<dbReference type="SUPFAM" id="SSF53850">
    <property type="entry name" value="Periplasmic binding protein-like II"/>
    <property type="match status" value="1"/>
</dbReference>
<dbReference type="Pfam" id="PF13379">
    <property type="entry name" value="NMT1_2"/>
    <property type="match status" value="1"/>
</dbReference>
<evidence type="ECO:0000256" key="3">
    <source>
        <dbReference type="ARBA" id="ARBA00022729"/>
    </source>
</evidence>